<keyword evidence="3 5" id="KW-0418">Kinase</keyword>
<keyword evidence="5" id="KW-0963">Cytoplasm</keyword>
<dbReference type="InterPro" id="IPR000890">
    <property type="entry name" value="Aliphatic_acid_kin_short-chain"/>
</dbReference>
<evidence type="ECO:0000256" key="1">
    <source>
        <dbReference type="ARBA" id="ARBA00022679"/>
    </source>
</evidence>
<keyword evidence="1 5" id="KW-0808">Transferase</keyword>
<comment type="subunit">
    <text evidence="5">Homodimer.</text>
</comment>
<comment type="similarity">
    <text evidence="5 6">Belongs to the acetokinase family.</text>
</comment>
<sequence length="396" mass="42775">MPLVLCFNPGSNSLKFDLIETTANQPRASAGKRLLTGDIDNVGKDTTLEITRGDQPLHSEPLPAGDFDAMTTASLDALDKLDLPKPDLAGVRVVHGGSDFNAAVGIDDEVIRKIEARAELAPLHNPKSVKVIRALQQHGSALPLACTFDTAFHHTLPEVAWRYAIDYDVANRHGIRKYGFHGLSHRYQLEQFCSLSNTAIQQANIVTSHLESGSSVCAIREGRSVETSMGFTPLEGLMMGTRSGSIDPAILPYLMQHENLSSQDALQFLEKKSGLLAISGQSLDTRILRKKTDERSLLAMAMYAYRVRATMGAYLAVLGDAQAIVFGGGIGENTPEVRGPILEGLRGWGVDVDPARNTNVMAGDTLLSSPASKLAVWVIHADEGLQLAHECTQALQ</sequence>
<dbReference type="PANTHER" id="PTHR21060:SF15">
    <property type="entry name" value="ACETATE KINASE-RELATED"/>
    <property type="match status" value="1"/>
</dbReference>
<name>A0A5B9E972_9BACT</name>
<dbReference type="InterPro" id="IPR043129">
    <property type="entry name" value="ATPase_NBD"/>
</dbReference>
<dbReference type="GO" id="GO:0008776">
    <property type="term" value="F:acetate kinase activity"/>
    <property type="evidence" value="ECO:0007669"/>
    <property type="project" value="UniProtKB-UniRule"/>
</dbReference>
<keyword evidence="2 5" id="KW-0547">Nucleotide-binding</keyword>
<dbReference type="EC" id="2.7.2.1" evidence="5"/>
<feature type="binding site" evidence="5">
    <location>
        <position position="383"/>
    </location>
    <ligand>
        <name>Mg(2+)</name>
        <dbReference type="ChEBI" id="CHEBI:18420"/>
    </ligand>
</feature>
<feature type="binding site" evidence="5">
    <location>
        <begin position="329"/>
        <end position="333"/>
    </location>
    <ligand>
        <name>ATP</name>
        <dbReference type="ChEBI" id="CHEBI:30616"/>
    </ligand>
</feature>
<comment type="function">
    <text evidence="5">Catalyzes the formation of acetyl phosphate from acetate and ATP. Can also catalyze the reverse reaction.</text>
</comment>
<comment type="catalytic activity">
    <reaction evidence="5">
        <text>acetate + ATP = acetyl phosphate + ADP</text>
        <dbReference type="Rhea" id="RHEA:11352"/>
        <dbReference type="ChEBI" id="CHEBI:22191"/>
        <dbReference type="ChEBI" id="CHEBI:30089"/>
        <dbReference type="ChEBI" id="CHEBI:30616"/>
        <dbReference type="ChEBI" id="CHEBI:456216"/>
        <dbReference type="EC" id="2.7.2.1"/>
    </reaction>
</comment>
<evidence type="ECO:0000313" key="8">
    <source>
        <dbReference type="Proteomes" id="UP000321820"/>
    </source>
</evidence>
<keyword evidence="8" id="KW-1185">Reference proteome</keyword>
<gene>
    <name evidence="5" type="primary">ackA</name>
    <name evidence="7" type="ORF">FTW19_02755</name>
</gene>
<protein>
    <recommendedName>
        <fullName evidence="5">Acetate kinase</fullName>
        <ecNumber evidence="5">2.7.2.1</ecNumber>
    </recommendedName>
    <alternativeName>
        <fullName evidence="5">Acetokinase</fullName>
    </alternativeName>
</protein>
<dbReference type="HAMAP" id="MF_00020">
    <property type="entry name" value="Acetate_kinase"/>
    <property type="match status" value="1"/>
</dbReference>
<dbReference type="PIRSF" id="PIRSF000722">
    <property type="entry name" value="Acetate_prop_kin"/>
    <property type="match status" value="1"/>
</dbReference>
<keyword evidence="4 5" id="KW-0067">ATP-binding</keyword>
<evidence type="ECO:0000256" key="3">
    <source>
        <dbReference type="ARBA" id="ARBA00022777"/>
    </source>
</evidence>
<dbReference type="KEGG" id="talb:FTW19_02755"/>
<feature type="site" description="Transition state stabilizer" evidence="5">
    <location>
        <position position="242"/>
    </location>
</feature>
<feature type="active site" description="Proton donor/acceptor" evidence="5">
    <location>
        <position position="149"/>
    </location>
</feature>
<feature type="binding site" evidence="5">
    <location>
        <position position="8"/>
    </location>
    <ligand>
        <name>Mg(2+)</name>
        <dbReference type="ChEBI" id="CHEBI:18420"/>
    </ligand>
</feature>
<feature type="binding site" evidence="5">
    <location>
        <position position="92"/>
    </location>
    <ligand>
        <name>substrate</name>
    </ligand>
</feature>
<dbReference type="Proteomes" id="UP000321820">
    <property type="component" value="Chromosome"/>
</dbReference>
<dbReference type="PRINTS" id="PR00471">
    <property type="entry name" value="ACETATEKNASE"/>
</dbReference>
<dbReference type="InterPro" id="IPR004372">
    <property type="entry name" value="Ac/propionate_kinase"/>
</dbReference>
<comment type="cofactor">
    <cofactor evidence="5">
        <name>Mg(2+)</name>
        <dbReference type="ChEBI" id="CHEBI:18420"/>
    </cofactor>
    <cofactor evidence="5">
        <name>Mn(2+)</name>
        <dbReference type="ChEBI" id="CHEBI:29035"/>
    </cofactor>
    <text evidence="5">Mg(2+). Can also accept Mn(2+).</text>
</comment>
<dbReference type="GO" id="GO:0006083">
    <property type="term" value="P:acetate metabolic process"/>
    <property type="evidence" value="ECO:0007669"/>
    <property type="project" value="TreeGrafter"/>
</dbReference>
<dbReference type="GO" id="GO:0005524">
    <property type="term" value="F:ATP binding"/>
    <property type="evidence" value="ECO:0007669"/>
    <property type="project" value="UniProtKB-KW"/>
</dbReference>
<evidence type="ECO:0000256" key="4">
    <source>
        <dbReference type="ARBA" id="ARBA00022840"/>
    </source>
</evidence>
<organism evidence="7 8">
    <name type="scientific">Terriglobus albidus</name>
    <dbReference type="NCBI Taxonomy" id="1592106"/>
    <lineage>
        <taxon>Bacteria</taxon>
        <taxon>Pseudomonadati</taxon>
        <taxon>Acidobacteriota</taxon>
        <taxon>Terriglobia</taxon>
        <taxon>Terriglobales</taxon>
        <taxon>Acidobacteriaceae</taxon>
        <taxon>Terriglobus</taxon>
    </lineage>
</organism>
<dbReference type="EMBL" id="CP042806">
    <property type="protein sequence ID" value="QEE27021.1"/>
    <property type="molecule type" value="Genomic_DNA"/>
</dbReference>
<accession>A0A5B9E972</accession>
<dbReference type="Pfam" id="PF00871">
    <property type="entry name" value="Acetate_kinase"/>
    <property type="match status" value="1"/>
</dbReference>
<reference evidence="7 8" key="1">
    <citation type="submission" date="2019-08" db="EMBL/GenBank/DDBJ databases">
        <title>Complete genome sequence of Terriglobus albidus strain ORNL.</title>
        <authorList>
            <person name="Podar M."/>
        </authorList>
    </citation>
    <scope>NUCLEOTIDE SEQUENCE [LARGE SCALE GENOMIC DNA]</scope>
    <source>
        <strain evidence="7 8">ORNL</strain>
    </source>
</reference>
<feature type="binding site" evidence="5">
    <location>
        <begin position="284"/>
        <end position="286"/>
    </location>
    <ligand>
        <name>ATP</name>
        <dbReference type="ChEBI" id="CHEBI:30616"/>
    </ligand>
</feature>
<dbReference type="SUPFAM" id="SSF53067">
    <property type="entry name" value="Actin-like ATPase domain"/>
    <property type="match status" value="2"/>
</dbReference>
<dbReference type="AlphaFoldDB" id="A0A5B9E972"/>
<keyword evidence="5" id="KW-0479">Metal-binding</keyword>
<proteinExistence type="inferred from homology"/>
<dbReference type="OrthoDB" id="9802453at2"/>
<dbReference type="GO" id="GO:0005737">
    <property type="term" value="C:cytoplasm"/>
    <property type="evidence" value="ECO:0007669"/>
    <property type="project" value="UniProtKB-SubCell"/>
</dbReference>
<evidence type="ECO:0000256" key="6">
    <source>
        <dbReference type="RuleBase" id="RU003835"/>
    </source>
</evidence>
<comment type="caution">
    <text evidence="5">Lacks conserved residue(s) required for the propagation of feature annotation.</text>
</comment>
<dbReference type="RefSeq" id="WP_147646217.1">
    <property type="nucleotide sequence ID" value="NZ_CP042806.1"/>
</dbReference>
<evidence type="ECO:0000256" key="5">
    <source>
        <dbReference type="HAMAP-Rule" id="MF_00020"/>
    </source>
</evidence>
<dbReference type="NCBIfam" id="TIGR00016">
    <property type="entry name" value="ackA"/>
    <property type="match status" value="1"/>
</dbReference>
<dbReference type="UniPathway" id="UPA00340">
    <property type="reaction ID" value="UER00458"/>
</dbReference>
<dbReference type="PANTHER" id="PTHR21060">
    <property type="entry name" value="ACETATE KINASE"/>
    <property type="match status" value="1"/>
</dbReference>
<feature type="site" description="Transition state stabilizer" evidence="5">
    <location>
        <position position="181"/>
    </location>
</feature>
<dbReference type="GO" id="GO:0000287">
    <property type="term" value="F:magnesium ion binding"/>
    <property type="evidence" value="ECO:0007669"/>
    <property type="project" value="UniProtKB-UniRule"/>
</dbReference>
<keyword evidence="5" id="KW-0460">Magnesium</keyword>
<dbReference type="Gene3D" id="3.30.420.40">
    <property type="match status" value="2"/>
</dbReference>
<comment type="pathway">
    <text evidence="5">Metabolic intermediate biosynthesis; acetyl-CoA biosynthesis; acetyl-CoA from acetate: step 1/2.</text>
</comment>
<evidence type="ECO:0000313" key="7">
    <source>
        <dbReference type="EMBL" id="QEE27021.1"/>
    </source>
</evidence>
<evidence type="ECO:0000256" key="2">
    <source>
        <dbReference type="ARBA" id="ARBA00022741"/>
    </source>
</evidence>
<dbReference type="GO" id="GO:0006085">
    <property type="term" value="P:acetyl-CoA biosynthetic process"/>
    <property type="evidence" value="ECO:0007669"/>
    <property type="project" value="UniProtKB-UniRule"/>
</dbReference>
<comment type="subcellular location">
    <subcellularLocation>
        <location evidence="5">Cytoplasm</location>
    </subcellularLocation>
</comment>
<feature type="binding site" evidence="5">
    <location>
        <position position="15"/>
    </location>
    <ligand>
        <name>ATP</name>
        <dbReference type="ChEBI" id="CHEBI:30616"/>
    </ligand>
</feature>